<dbReference type="PATRIC" id="fig|1348660.3.peg.1805"/>
<reference evidence="2 3" key="1">
    <citation type="journal article" date="2013" name="Genome Announc.">
        <title>Genome Sequence of Serratia plymuthica Strain S13, an Endophyte with Germination- and Plant-Growth-Promoting Activity from the Flower of Styrian Oil Pumpkin.</title>
        <authorList>
            <person name="Muller H."/>
            <person name="Furnkranz M."/>
            <person name="Grube M."/>
            <person name="Berg G."/>
        </authorList>
    </citation>
    <scope>NUCLEOTIDE SEQUENCE [LARGE SCALE GENOMIC DNA]</scope>
    <source>
        <strain evidence="2">S13</strain>
    </source>
</reference>
<keyword evidence="1" id="KW-0472">Membrane</keyword>
<accession>S4YQJ1</accession>
<protein>
    <submittedName>
        <fullName evidence="2">Uncharacterized protein</fullName>
    </submittedName>
</protein>
<gene>
    <name evidence="2" type="ORF">M621_09320</name>
</gene>
<evidence type="ECO:0000256" key="1">
    <source>
        <dbReference type="SAM" id="Phobius"/>
    </source>
</evidence>
<keyword evidence="1" id="KW-1133">Transmembrane helix</keyword>
<evidence type="ECO:0000313" key="2">
    <source>
        <dbReference type="EMBL" id="AGP46944.1"/>
    </source>
</evidence>
<name>S4YQJ1_SERPL</name>
<dbReference type="KEGG" id="sry:M621_09320"/>
<feature type="transmembrane region" description="Helical" evidence="1">
    <location>
        <begin position="6"/>
        <end position="27"/>
    </location>
</feature>
<dbReference type="EMBL" id="CP006566">
    <property type="protein sequence ID" value="AGP46944.1"/>
    <property type="molecule type" value="Genomic_DNA"/>
</dbReference>
<sequence length="41" mass="4708">MDALIIIGVVLMTALWIGTMFNLGGLVTRFSRLFHWIESQR</sequence>
<dbReference type="HOGENOM" id="CLU_206632_0_0_6"/>
<proteinExistence type="predicted"/>
<organism evidence="2 3">
    <name type="scientific">Serratia plymuthica S13</name>
    <dbReference type="NCBI Taxonomy" id="1348660"/>
    <lineage>
        <taxon>Bacteria</taxon>
        <taxon>Pseudomonadati</taxon>
        <taxon>Pseudomonadota</taxon>
        <taxon>Gammaproteobacteria</taxon>
        <taxon>Enterobacterales</taxon>
        <taxon>Yersiniaceae</taxon>
        <taxon>Serratia</taxon>
    </lineage>
</organism>
<evidence type="ECO:0000313" key="3">
    <source>
        <dbReference type="Proteomes" id="UP000014900"/>
    </source>
</evidence>
<dbReference type="Proteomes" id="UP000014900">
    <property type="component" value="Chromosome"/>
</dbReference>
<keyword evidence="1" id="KW-0812">Transmembrane</keyword>
<dbReference type="AlphaFoldDB" id="S4YQJ1"/>